<dbReference type="OrthoDB" id="6420097at2759"/>
<organism evidence="11 12">
    <name type="scientific">Nephila pilipes</name>
    <name type="common">Giant wood spider</name>
    <name type="synonym">Nephila maculata</name>
    <dbReference type="NCBI Taxonomy" id="299642"/>
    <lineage>
        <taxon>Eukaryota</taxon>
        <taxon>Metazoa</taxon>
        <taxon>Ecdysozoa</taxon>
        <taxon>Arthropoda</taxon>
        <taxon>Chelicerata</taxon>
        <taxon>Arachnida</taxon>
        <taxon>Araneae</taxon>
        <taxon>Araneomorphae</taxon>
        <taxon>Entelegynae</taxon>
        <taxon>Araneoidea</taxon>
        <taxon>Nephilidae</taxon>
        <taxon>Nephila</taxon>
    </lineage>
</organism>
<keyword evidence="4" id="KW-0813">Transport</keyword>
<evidence type="ECO:0000256" key="10">
    <source>
        <dbReference type="SAM" id="Phobius"/>
    </source>
</evidence>
<dbReference type="GO" id="GO:0005886">
    <property type="term" value="C:plasma membrane"/>
    <property type="evidence" value="ECO:0007669"/>
    <property type="project" value="TreeGrafter"/>
</dbReference>
<evidence type="ECO:0000256" key="7">
    <source>
        <dbReference type="ARBA" id="ARBA00022989"/>
    </source>
</evidence>
<evidence type="ECO:0000256" key="5">
    <source>
        <dbReference type="ARBA" id="ARBA00022692"/>
    </source>
</evidence>
<evidence type="ECO:0000256" key="2">
    <source>
        <dbReference type="ARBA" id="ARBA00004337"/>
    </source>
</evidence>
<dbReference type="GO" id="GO:0015232">
    <property type="term" value="F:heme transmembrane transporter activity"/>
    <property type="evidence" value="ECO:0007669"/>
    <property type="project" value="InterPro"/>
</dbReference>
<accession>A0A8X6QB20</accession>
<name>A0A8X6QB20_NEPPI</name>
<feature type="transmembrane region" description="Helical" evidence="10">
    <location>
        <begin position="81"/>
        <end position="105"/>
    </location>
</feature>
<dbReference type="Proteomes" id="UP000887013">
    <property type="component" value="Unassembled WGS sequence"/>
</dbReference>
<keyword evidence="7 10" id="KW-1133">Transmembrane helix</keyword>
<reference evidence="11" key="1">
    <citation type="submission" date="2020-08" db="EMBL/GenBank/DDBJ databases">
        <title>Multicomponent nature underlies the extraordinary mechanical properties of spider dragline silk.</title>
        <authorList>
            <person name="Kono N."/>
            <person name="Nakamura H."/>
            <person name="Mori M."/>
            <person name="Yoshida Y."/>
            <person name="Ohtoshi R."/>
            <person name="Malay A.D."/>
            <person name="Moran D.A.P."/>
            <person name="Tomita M."/>
            <person name="Numata K."/>
            <person name="Arakawa K."/>
        </authorList>
    </citation>
    <scope>NUCLEOTIDE SEQUENCE</scope>
</reference>
<comment type="caution">
    <text evidence="11">The sequence shown here is derived from an EMBL/GenBank/DDBJ whole genome shotgun (WGS) entry which is preliminary data.</text>
</comment>
<keyword evidence="12" id="KW-1185">Reference proteome</keyword>
<dbReference type="InterPro" id="IPR026218">
    <property type="entry name" value="HRG"/>
</dbReference>
<dbReference type="GO" id="GO:0020037">
    <property type="term" value="F:heme binding"/>
    <property type="evidence" value="ECO:0007669"/>
    <property type="project" value="TreeGrafter"/>
</dbReference>
<evidence type="ECO:0000256" key="9">
    <source>
        <dbReference type="ARBA" id="ARBA00023228"/>
    </source>
</evidence>
<proteinExistence type="inferred from homology"/>
<evidence type="ECO:0000256" key="6">
    <source>
        <dbReference type="ARBA" id="ARBA00022753"/>
    </source>
</evidence>
<comment type="similarity">
    <text evidence="3">Belongs to the HRG family.</text>
</comment>
<keyword evidence="9" id="KW-0458">Lysosome</keyword>
<dbReference type="PANTHER" id="PTHR31525">
    <property type="entry name" value="HEME TRANSPORTER HRG1"/>
    <property type="match status" value="1"/>
</dbReference>
<keyword evidence="8 10" id="KW-0472">Membrane</keyword>
<dbReference type="GO" id="GO:0010008">
    <property type="term" value="C:endosome membrane"/>
    <property type="evidence" value="ECO:0007669"/>
    <property type="project" value="UniProtKB-SubCell"/>
</dbReference>
<dbReference type="AlphaFoldDB" id="A0A8X6QB20"/>
<evidence type="ECO:0000256" key="8">
    <source>
        <dbReference type="ARBA" id="ARBA00023136"/>
    </source>
</evidence>
<evidence type="ECO:0000256" key="1">
    <source>
        <dbReference type="ARBA" id="ARBA00004155"/>
    </source>
</evidence>
<feature type="transmembrane region" description="Helical" evidence="10">
    <location>
        <begin position="45"/>
        <end position="69"/>
    </location>
</feature>
<feature type="transmembrane region" description="Helical" evidence="10">
    <location>
        <begin position="15"/>
        <end position="38"/>
    </location>
</feature>
<gene>
    <name evidence="11" type="primary">AVEN_12790_1</name>
    <name evidence="11" type="ORF">NPIL_650572</name>
</gene>
<comment type="subcellular location">
    <subcellularLocation>
        <location evidence="2">Endosome membrane</location>
        <topology evidence="2">Multi-pass membrane protein</topology>
    </subcellularLocation>
    <subcellularLocation>
        <location evidence="1">Lysosome membrane</location>
        <topology evidence="1">Multi-pass membrane protein</topology>
    </subcellularLocation>
</comment>
<dbReference type="EMBL" id="BMAW01077110">
    <property type="protein sequence ID" value="GFU04680.1"/>
    <property type="molecule type" value="Genomic_DNA"/>
</dbReference>
<sequence length="159" mass="17970">MVDSMAHSSEKCSKVFAGLSLISCLSGIAAFVYFLFFASNINASVWGLLFAMLSACSFHLIVLFLRRAINDWYTADHLESIASFGLVVFLLSNVVLGVYLSLAITRHQKYTLKNFSYYSAATCTALTSFWSLTLFVSALLYRRYLIHNPPLLRRYRSYS</sequence>
<evidence type="ECO:0000256" key="4">
    <source>
        <dbReference type="ARBA" id="ARBA00022448"/>
    </source>
</evidence>
<keyword evidence="6" id="KW-0967">Endosome</keyword>
<dbReference type="GO" id="GO:0005765">
    <property type="term" value="C:lysosomal membrane"/>
    <property type="evidence" value="ECO:0007669"/>
    <property type="project" value="UniProtKB-SubCell"/>
</dbReference>
<evidence type="ECO:0000313" key="12">
    <source>
        <dbReference type="Proteomes" id="UP000887013"/>
    </source>
</evidence>
<feature type="transmembrane region" description="Helical" evidence="10">
    <location>
        <begin position="117"/>
        <end position="141"/>
    </location>
</feature>
<protein>
    <submittedName>
        <fullName evidence="11">Uncharacterized protein</fullName>
    </submittedName>
</protein>
<evidence type="ECO:0000256" key="3">
    <source>
        <dbReference type="ARBA" id="ARBA00006203"/>
    </source>
</evidence>
<dbReference type="PANTHER" id="PTHR31525:SF1">
    <property type="entry name" value="HEME TRANSPORTER HRG1"/>
    <property type="match status" value="1"/>
</dbReference>
<evidence type="ECO:0000313" key="11">
    <source>
        <dbReference type="EMBL" id="GFU04680.1"/>
    </source>
</evidence>
<keyword evidence="5 10" id="KW-0812">Transmembrane</keyword>